<keyword evidence="2" id="KW-1185">Reference proteome</keyword>
<sequence length="66" mass="7333">MNIFSPGVLSYTWMPAEWKLFDEVEDRHPNNIGLWITKKPNGASSRTCAGLNSCADVSSNLYDAGR</sequence>
<accession>A0AAN8IIL0</accession>
<name>A0AAN8IIL0_TRICO</name>
<gene>
    <name evidence="1" type="ORF">GCK32_004936</name>
</gene>
<evidence type="ECO:0000313" key="1">
    <source>
        <dbReference type="EMBL" id="KAK5971733.1"/>
    </source>
</evidence>
<evidence type="ECO:0000313" key="2">
    <source>
        <dbReference type="Proteomes" id="UP001331761"/>
    </source>
</evidence>
<comment type="caution">
    <text evidence="1">The sequence shown here is derived from an EMBL/GenBank/DDBJ whole genome shotgun (WGS) entry which is preliminary data.</text>
</comment>
<reference evidence="1 2" key="1">
    <citation type="submission" date="2019-10" db="EMBL/GenBank/DDBJ databases">
        <title>Assembly and Annotation for the nematode Trichostrongylus colubriformis.</title>
        <authorList>
            <person name="Martin J."/>
        </authorList>
    </citation>
    <scope>NUCLEOTIDE SEQUENCE [LARGE SCALE GENOMIC DNA]</scope>
    <source>
        <strain evidence="1">G859</strain>
        <tissue evidence="1">Whole worm</tissue>
    </source>
</reference>
<protein>
    <submittedName>
        <fullName evidence="1">Uncharacterized protein</fullName>
    </submittedName>
</protein>
<proteinExistence type="predicted"/>
<organism evidence="1 2">
    <name type="scientific">Trichostrongylus colubriformis</name>
    <name type="common">Black scour worm</name>
    <dbReference type="NCBI Taxonomy" id="6319"/>
    <lineage>
        <taxon>Eukaryota</taxon>
        <taxon>Metazoa</taxon>
        <taxon>Ecdysozoa</taxon>
        <taxon>Nematoda</taxon>
        <taxon>Chromadorea</taxon>
        <taxon>Rhabditida</taxon>
        <taxon>Rhabditina</taxon>
        <taxon>Rhabditomorpha</taxon>
        <taxon>Strongyloidea</taxon>
        <taxon>Trichostrongylidae</taxon>
        <taxon>Trichostrongylus</taxon>
    </lineage>
</organism>
<dbReference type="EMBL" id="WIXE01017460">
    <property type="protein sequence ID" value="KAK5971733.1"/>
    <property type="molecule type" value="Genomic_DNA"/>
</dbReference>
<dbReference type="AlphaFoldDB" id="A0AAN8IIL0"/>
<dbReference type="Proteomes" id="UP001331761">
    <property type="component" value="Unassembled WGS sequence"/>
</dbReference>